<proteinExistence type="predicted"/>
<name>A0AA45R215_9PSEU</name>
<evidence type="ECO:0000256" key="1">
    <source>
        <dbReference type="SAM" id="MobiDB-lite"/>
    </source>
</evidence>
<feature type="region of interest" description="Disordered" evidence="1">
    <location>
        <begin position="1"/>
        <end position="49"/>
    </location>
</feature>
<accession>A0AA45R215</accession>
<evidence type="ECO:0000313" key="2">
    <source>
        <dbReference type="EMBL" id="QUF02284.1"/>
    </source>
</evidence>
<dbReference type="EMBL" id="CP073249">
    <property type="protein sequence ID" value="QUF02284.1"/>
    <property type="molecule type" value="Genomic_DNA"/>
</dbReference>
<reference evidence="2" key="1">
    <citation type="submission" date="2021-04" db="EMBL/GenBank/DDBJ databases">
        <title>Genomic sequence of Actinosynnema pretiosum subsp. pretiosum ATCC 31280 (C-14919).</title>
        <authorList>
            <person name="Bai L."/>
            <person name="Wang X."/>
            <person name="Xiao Y."/>
        </authorList>
    </citation>
    <scope>NUCLEOTIDE SEQUENCE</scope>
    <source>
        <strain evidence="2">ATCC 31280</strain>
    </source>
</reference>
<dbReference type="Proteomes" id="UP000677152">
    <property type="component" value="Chromosome"/>
</dbReference>
<dbReference type="AlphaFoldDB" id="A0AA45R215"/>
<evidence type="ECO:0000313" key="3">
    <source>
        <dbReference type="Proteomes" id="UP000677152"/>
    </source>
</evidence>
<gene>
    <name evidence="2" type="ORF">KCV87_22680</name>
</gene>
<protein>
    <submittedName>
        <fullName evidence="2">Uncharacterized protein</fullName>
    </submittedName>
</protein>
<sequence length="49" mass="5347">MNEVDAQRPAPSPHQGETARRKAPAPLTGTEWLVKRARQGSGHEDKRAG</sequence>
<organism evidence="2 3">
    <name type="scientific">Actinosynnema pretiosum subsp. pretiosum</name>
    <dbReference type="NCBI Taxonomy" id="103721"/>
    <lineage>
        <taxon>Bacteria</taxon>
        <taxon>Bacillati</taxon>
        <taxon>Actinomycetota</taxon>
        <taxon>Actinomycetes</taxon>
        <taxon>Pseudonocardiales</taxon>
        <taxon>Pseudonocardiaceae</taxon>
        <taxon>Actinosynnema</taxon>
    </lineage>
</organism>